<dbReference type="EMBL" id="EQ973834">
    <property type="protein sequence ID" value="EEF43231.1"/>
    <property type="molecule type" value="Genomic_DNA"/>
</dbReference>
<evidence type="ECO:0000313" key="2">
    <source>
        <dbReference type="Proteomes" id="UP000008311"/>
    </source>
</evidence>
<keyword evidence="2" id="KW-1185">Reference proteome</keyword>
<name>B9RZ51_RICCO</name>
<reference evidence="2" key="1">
    <citation type="journal article" date="2010" name="Nat. Biotechnol.">
        <title>Draft genome sequence of the oilseed species Ricinus communis.</title>
        <authorList>
            <person name="Chan A.P."/>
            <person name="Crabtree J."/>
            <person name="Zhao Q."/>
            <person name="Lorenzi H."/>
            <person name="Orvis J."/>
            <person name="Puiu D."/>
            <person name="Melake-Berhan A."/>
            <person name="Jones K.M."/>
            <person name="Redman J."/>
            <person name="Chen G."/>
            <person name="Cahoon E.B."/>
            <person name="Gedil M."/>
            <person name="Stanke M."/>
            <person name="Haas B.J."/>
            <person name="Wortman J.R."/>
            <person name="Fraser-Liggett C.M."/>
            <person name="Ravel J."/>
            <person name="Rabinowicz P.D."/>
        </authorList>
    </citation>
    <scope>NUCLEOTIDE SEQUENCE [LARGE SCALE GENOMIC DNA]</scope>
    <source>
        <strain evidence="2">cv. Hale</strain>
    </source>
</reference>
<protein>
    <submittedName>
        <fullName evidence="1">Uncharacterized protein</fullName>
    </submittedName>
</protein>
<evidence type="ECO:0000313" key="1">
    <source>
        <dbReference type="EMBL" id="EEF43231.1"/>
    </source>
</evidence>
<dbReference type="InParanoid" id="B9RZ51"/>
<sequence>MSLPCIRGRIKVSSQHVSFLEQVQPPDQTKKCTRDLNQAKRAKKGEGGTQPGRTLVIGEHEVLNEDVHGPLGASGKKFIVCCKEMVRRYHPVVCIVVEPRGSLGCPWDFDSYLSMFEKMGGAPPNLARCREFRDCVNDCHLMDLDFIGNSYT</sequence>
<organism evidence="1 2">
    <name type="scientific">Ricinus communis</name>
    <name type="common">Castor bean</name>
    <dbReference type="NCBI Taxonomy" id="3988"/>
    <lineage>
        <taxon>Eukaryota</taxon>
        <taxon>Viridiplantae</taxon>
        <taxon>Streptophyta</taxon>
        <taxon>Embryophyta</taxon>
        <taxon>Tracheophyta</taxon>
        <taxon>Spermatophyta</taxon>
        <taxon>Magnoliopsida</taxon>
        <taxon>eudicotyledons</taxon>
        <taxon>Gunneridae</taxon>
        <taxon>Pentapetalae</taxon>
        <taxon>rosids</taxon>
        <taxon>fabids</taxon>
        <taxon>Malpighiales</taxon>
        <taxon>Euphorbiaceae</taxon>
        <taxon>Acalyphoideae</taxon>
        <taxon>Acalypheae</taxon>
        <taxon>Ricinus</taxon>
    </lineage>
</organism>
<dbReference type="AlphaFoldDB" id="B9RZ51"/>
<proteinExistence type="predicted"/>
<dbReference type="Proteomes" id="UP000008311">
    <property type="component" value="Unassembled WGS sequence"/>
</dbReference>
<gene>
    <name evidence="1" type="ORF">RCOM_0935150</name>
</gene>
<accession>B9RZ51</accession>